<evidence type="ECO:0000256" key="5">
    <source>
        <dbReference type="ARBA" id="ARBA00030889"/>
    </source>
</evidence>
<feature type="compositionally biased region" description="Basic residues" evidence="7">
    <location>
        <begin position="273"/>
        <end position="282"/>
    </location>
</feature>
<evidence type="ECO:0000313" key="9">
    <source>
        <dbReference type="EMBL" id="CAH1394826.1"/>
    </source>
</evidence>
<evidence type="ECO:0000256" key="1">
    <source>
        <dbReference type="ARBA" id="ARBA00004604"/>
    </source>
</evidence>
<comment type="similarity">
    <text evidence="2 6">Belongs to the RPF2 family.</text>
</comment>
<dbReference type="InterPro" id="IPR039770">
    <property type="entry name" value="Rpf2"/>
</dbReference>
<evidence type="ECO:0000256" key="2">
    <source>
        <dbReference type="ARBA" id="ARBA00010782"/>
    </source>
</evidence>
<dbReference type="Proteomes" id="UP001152798">
    <property type="component" value="Chromosome 3"/>
</dbReference>
<protein>
    <recommendedName>
        <fullName evidence="3 6">Ribosome production factor 2 homolog</fullName>
    </recommendedName>
    <alternativeName>
        <fullName evidence="5 6">Ribosome biogenesis protein RPF2 homolog</fullName>
    </alternativeName>
</protein>
<dbReference type="PANTHER" id="PTHR12728">
    <property type="entry name" value="BRIX DOMAIN CONTAINING PROTEIN"/>
    <property type="match status" value="1"/>
</dbReference>
<keyword evidence="10" id="KW-1185">Reference proteome</keyword>
<feature type="compositionally biased region" description="Basic residues" evidence="7">
    <location>
        <begin position="289"/>
        <end position="303"/>
    </location>
</feature>
<evidence type="ECO:0000256" key="6">
    <source>
        <dbReference type="RuleBase" id="RU367086"/>
    </source>
</evidence>
<dbReference type="OrthoDB" id="407658at2759"/>
<dbReference type="GO" id="GO:0000463">
    <property type="term" value="P:maturation of LSU-rRNA from tricistronic rRNA transcript (SSU-rRNA, 5.8S rRNA, LSU-rRNA)"/>
    <property type="evidence" value="ECO:0007669"/>
    <property type="project" value="TreeGrafter"/>
</dbReference>
<dbReference type="GO" id="GO:0000027">
    <property type="term" value="P:ribosomal large subunit assembly"/>
    <property type="evidence" value="ECO:0007669"/>
    <property type="project" value="InterPro"/>
</dbReference>
<name>A0A9P0EAW8_NEZVI</name>
<dbReference type="InterPro" id="IPR007109">
    <property type="entry name" value="Brix"/>
</dbReference>
<organism evidence="9 10">
    <name type="scientific">Nezara viridula</name>
    <name type="common">Southern green stink bug</name>
    <name type="synonym">Cimex viridulus</name>
    <dbReference type="NCBI Taxonomy" id="85310"/>
    <lineage>
        <taxon>Eukaryota</taxon>
        <taxon>Metazoa</taxon>
        <taxon>Ecdysozoa</taxon>
        <taxon>Arthropoda</taxon>
        <taxon>Hexapoda</taxon>
        <taxon>Insecta</taxon>
        <taxon>Pterygota</taxon>
        <taxon>Neoptera</taxon>
        <taxon>Paraneoptera</taxon>
        <taxon>Hemiptera</taxon>
        <taxon>Heteroptera</taxon>
        <taxon>Panheteroptera</taxon>
        <taxon>Pentatomomorpha</taxon>
        <taxon>Pentatomoidea</taxon>
        <taxon>Pentatomidae</taxon>
        <taxon>Pentatominae</taxon>
        <taxon>Nezara</taxon>
    </lineage>
</organism>
<accession>A0A9P0EAW8</accession>
<gene>
    <name evidence="9" type="ORF">NEZAVI_LOCUS5228</name>
</gene>
<feature type="region of interest" description="Disordered" evidence="7">
    <location>
        <begin position="273"/>
        <end position="303"/>
    </location>
</feature>
<feature type="domain" description="Brix" evidence="8">
    <location>
        <begin position="31"/>
        <end position="225"/>
    </location>
</feature>
<dbReference type="GO" id="GO:0005730">
    <property type="term" value="C:nucleolus"/>
    <property type="evidence" value="ECO:0007669"/>
    <property type="project" value="UniProtKB-SubCell"/>
</dbReference>
<keyword evidence="4 6" id="KW-0539">Nucleus</keyword>
<sequence>MLRVKKPTTHKGKKFILDREPKLIENKKESLFLHGRKGSEIINNCLKDLYHFKKPDAIKLGEKNDFLPFESSSEIERLCKKHDTSLVFFGSHNKKRPNNLILCRMYDHSILDMVELGIKNYRGISEFKTEKITTGLKPCLIFSGPLFEQDSDLKRIQNMLVDFFQREDATNIRLQGLEHVIMFTATQDELLMRSYRILLKKSGCKIPRIELEELGPSIDFVIRRKKLASEELFKLACKVPKELKAKKVKNVTKDVFGSKLGRVHVGKQNIHRLQTRKMKGLRKSASERRKLRANKEKRKRDGK</sequence>
<dbReference type="Pfam" id="PF04427">
    <property type="entry name" value="Brix"/>
    <property type="match status" value="1"/>
</dbReference>
<evidence type="ECO:0000259" key="8">
    <source>
        <dbReference type="SMART" id="SM00879"/>
    </source>
</evidence>
<evidence type="ECO:0000256" key="4">
    <source>
        <dbReference type="ARBA" id="ARBA00023242"/>
    </source>
</evidence>
<reference evidence="9" key="1">
    <citation type="submission" date="2022-01" db="EMBL/GenBank/DDBJ databases">
        <authorList>
            <person name="King R."/>
        </authorList>
    </citation>
    <scope>NUCLEOTIDE SEQUENCE</scope>
</reference>
<evidence type="ECO:0000256" key="7">
    <source>
        <dbReference type="SAM" id="MobiDB-lite"/>
    </source>
</evidence>
<dbReference type="SMART" id="SM00879">
    <property type="entry name" value="Brix"/>
    <property type="match status" value="1"/>
</dbReference>
<evidence type="ECO:0000313" key="10">
    <source>
        <dbReference type="Proteomes" id="UP001152798"/>
    </source>
</evidence>
<dbReference type="GO" id="GO:0019843">
    <property type="term" value="F:rRNA binding"/>
    <property type="evidence" value="ECO:0007669"/>
    <property type="project" value="UniProtKB-UniRule"/>
</dbReference>
<dbReference type="PANTHER" id="PTHR12728:SF0">
    <property type="entry name" value="RIBOSOME PRODUCTION FACTOR 2 HOMOLOG"/>
    <property type="match status" value="1"/>
</dbReference>
<dbReference type="SUPFAM" id="SSF52954">
    <property type="entry name" value="Class II aaRS ABD-related"/>
    <property type="match status" value="1"/>
</dbReference>
<evidence type="ECO:0000256" key="3">
    <source>
        <dbReference type="ARBA" id="ARBA00020387"/>
    </source>
</evidence>
<dbReference type="EMBL" id="OV725079">
    <property type="protein sequence ID" value="CAH1394826.1"/>
    <property type="molecule type" value="Genomic_DNA"/>
</dbReference>
<dbReference type="AlphaFoldDB" id="A0A9P0EAW8"/>
<comment type="subcellular location">
    <subcellularLocation>
        <location evidence="1 6">Nucleus</location>
        <location evidence="1 6">Nucleolus</location>
    </subcellularLocation>
</comment>
<proteinExistence type="inferred from homology"/>